<accession>A0A4V6PYG1</accession>
<dbReference type="GO" id="GO:0070273">
    <property type="term" value="F:phosphatidylinositol-4-phosphate binding"/>
    <property type="evidence" value="ECO:0007669"/>
    <property type="project" value="InterPro"/>
</dbReference>
<dbReference type="InterPro" id="IPR038261">
    <property type="entry name" value="GPP34-like_sf"/>
</dbReference>
<dbReference type="InterPro" id="IPR008628">
    <property type="entry name" value="GPP34-like"/>
</dbReference>
<dbReference type="Gene3D" id="1.10.3630.10">
    <property type="entry name" value="yeast vps74-n-term truncation variant domain like"/>
    <property type="match status" value="1"/>
</dbReference>
<dbReference type="OrthoDB" id="9841316at2"/>
<protein>
    <submittedName>
        <fullName evidence="5">Golgi phosphoprotein 3 GPP34</fullName>
    </submittedName>
</protein>
<reference evidence="5 6" key="1">
    <citation type="submission" date="2019-03" db="EMBL/GenBank/DDBJ databases">
        <title>Genomic Encyclopedia of Type Strains, Phase IV (KMG-IV): sequencing the most valuable type-strain genomes for metagenomic binning, comparative biology and taxonomic classification.</title>
        <authorList>
            <person name="Goeker M."/>
        </authorList>
    </citation>
    <scope>NUCLEOTIDE SEQUENCE [LARGE SCALE GENOMIC DNA]</scope>
    <source>
        <strain evidence="5 6">DSM 21667</strain>
    </source>
</reference>
<evidence type="ECO:0000256" key="2">
    <source>
        <dbReference type="ARBA" id="ARBA00023034"/>
    </source>
</evidence>
<evidence type="ECO:0000313" key="5">
    <source>
        <dbReference type="EMBL" id="TDR46686.1"/>
    </source>
</evidence>
<keyword evidence="4" id="KW-0472">Membrane</keyword>
<sequence>MLIAERFILLALDPVSGSMRLPHPDTDADALCAAGLLVDLLLQQRLRALAPDYLHVDASLPSNHSLLTMAADAVAALTRPDAAAAINQVKRRHGRLVRDLLEGLYRRDFLHRMHDWRFWRDDALRYPLRSAQARNDAAGSLQYACDNADDIAGLGLLLLADVAGVLTSHLDARQHERANRILLGLNGTVIDESPRATLALIRAALLA</sequence>
<dbReference type="EMBL" id="SNZH01000003">
    <property type="protein sequence ID" value="TDR46686.1"/>
    <property type="molecule type" value="Genomic_DNA"/>
</dbReference>
<evidence type="ECO:0000256" key="3">
    <source>
        <dbReference type="ARBA" id="ARBA00023121"/>
    </source>
</evidence>
<keyword evidence="6" id="KW-1185">Reference proteome</keyword>
<evidence type="ECO:0000256" key="1">
    <source>
        <dbReference type="ARBA" id="ARBA00004255"/>
    </source>
</evidence>
<dbReference type="Pfam" id="PF05719">
    <property type="entry name" value="GPP34"/>
    <property type="match status" value="1"/>
</dbReference>
<keyword evidence="2" id="KW-0333">Golgi apparatus</keyword>
<organism evidence="5 6">
    <name type="scientific">Tahibacter aquaticus</name>
    <dbReference type="NCBI Taxonomy" id="520092"/>
    <lineage>
        <taxon>Bacteria</taxon>
        <taxon>Pseudomonadati</taxon>
        <taxon>Pseudomonadota</taxon>
        <taxon>Gammaproteobacteria</taxon>
        <taxon>Lysobacterales</taxon>
        <taxon>Rhodanobacteraceae</taxon>
        <taxon>Tahibacter</taxon>
    </lineage>
</organism>
<keyword evidence="3" id="KW-0446">Lipid-binding</keyword>
<dbReference type="GO" id="GO:0012505">
    <property type="term" value="C:endomembrane system"/>
    <property type="evidence" value="ECO:0007669"/>
    <property type="project" value="UniProtKB-ARBA"/>
</dbReference>
<comment type="subcellular location">
    <subcellularLocation>
        <location evidence="1">Golgi apparatus membrane</location>
        <topology evidence="1">Peripheral membrane protein</topology>
        <orientation evidence="1">Cytoplasmic side</orientation>
    </subcellularLocation>
</comment>
<dbReference type="Proteomes" id="UP000295293">
    <property type="component" value="Unassembled WGS sequence"/>
</dbReference>
<evidence type="ECO:0000313" key="6">
    <source>
        <dbReference type="Proteomes" id="UP000295293"/>
    </source>
</evidence>
<proteinExistence type="predicted"/>
<gene>
    <name evidence="5" type="ORF">DFR29_103222</name>
</gene>
<evidence type="ECO:0000256" key="4">
    <source>
        <dbReference type="ARBA" id="ARBA00023136"/>
    </source>
</evidence>
<name>A0A4V6PYG1_9GAMM</name>
<dbReference type="RefSeq" id="WP_133817818.1">
    <property type="nucleotide sequence ID" value="NZ_SNZH01000003.1"/>
</dbReference>
<dbReference type="GO" id="GO:0005737">
    <property type="term" value="C:cytoplasm"/>
    <property type="evidence" value="ECO:0007669"/>
    <property type="project" value="UniProtKB-ARBA"/>
</dbReference>
<dbReference type="AlphaFoldDB" id="A0A4V6PYG1"/>
<comment type="caution">
    <text evidence="5">The sequence shown here is derived from an EMBL/GenBank/DDBJ whole genome shotgun (WGS) entry which is preliminary data.</text>
</comment>